<feature type="region of interest" description="Disordered" evidence="2">
    <location>
        <begin position="313"/>
        <end position="367"/>
    </location>
</feature>
<proteinExistence type="inferred from homology"/>
<organism evidence="4 5">
    <name type="scientific">Lactarius akahatsu</name>
    <dbReference type="NCBI Taxonomy" id="416441"/>
    <lineage>
        <taxon>Eukaryota</taxon>
        <taxon>Fungi</taxon>
        <taxon>Dikarya</taxon>
        <taxon>Basidiomycota</taxon>
        <taxon>Agaricomycotina</taxon>
        <taxon>Agaricomycetes</taxon>
        <taxon>Russulales</taxon>
        <taxon>Russulaceae</taxon>
        <taxon>Lactarius</taxon>
    </lineage>
</organism>
<dbReference type="GO" id="GO:0005634">
    <property type="term" value="C:nucleus"/>
    <property type="evidence" value="ECO:0007669"/>
    <property type="project" value="TreeGrafter"/>
</dbReference>
<protein>
    <recommendedName>
        <fullName evidence="3">Anti-proliferative protein domain-containing protein</fullName>
    </recommendedName>
</protein>
<sequence>MGIFCFLAFVPPLHTSSHCPRKISRSLAFSGYLPDSPSFTLRFYLLGPGFISFLSTCYATSLARRRTFAFISSRKLLQEPQSLVDSRSLNSTYSTNFLNSSSRLSRSMASSTSLSSITVTVSHAIAYLTRPLVAFMPASTVTKLQLALEANLTAHYAHSWVPSEPLRGSGRRCLSISPTSLPPRPIYASCVAAKVQWSEWMTALGNVEFDLFVDPGLVSVRFIQRGASSKLITIWSEEGAEEPRSQSEGSRASASPAQHRVQSSAKAGPVLPTLAQQLMIEDEEDEEELFAALANELREPTWTTPVLNQFPSAIPQKSKSSSASHHSRSSSSSSDTCSWLSFDSDESDSTSATTISSAGTEGSTLSRRERVRKARVFIDTTKKEVTNYDGGKTTVLTGGVMLGGRPVPPKPASAAASSCNWRSTRA</sequence>
<evidence type="ECO:0000256" key="2">
    <source>
        <dbReference type="SAM" id="MobiDB-lite"/>
    </source>
</evidence>
<dbReference type="InterPro" id="IPR002087">
    <property type="entry name" value="Anti_prolifrtn"/>
</dbReference>
<feature type="compositionally biased region" description="Low complexity" evidence="2">
    <location>
        <begin position="313"/>
        <end position="342"/>
    </location>
</feature>
<evidence type="ECO:0000313" key="4">
    <source>
        <dbReference type="EMBL" id="KAH8992052.1"/>
    </source>
</evidence>
<keyword evidence="5" id="KW-1185">Reference proteome</keyword>
<dbReference type="GO" id="GO:0005737">
    <property type="term" value="C:cytoplasm"/>
    <property type="evidence" value="ECO:0007669"/>
    <property type="project" value="TreeGrafter"/>
</dbReference>
<gene>
    <name evidence="4" type="ORF">EDB92DRAFT_1859567</name>
</gene>
<dbReference type="Pfam" id="PF07742">
    <property type="entry name" value="BTG"/>
    <property type="match status" value="1"/>
</dbReference>
<dbReference type="PANTHER" id="PTHR22978:SF22">
    <property type="entry name" value="BTG FAMILY PROTEIN"/>
    <property type="match status" value="1"/>
</dbReference>
<dbReference type="Proteomes" id="UP001201163">
    <property type="component" value="Unassembled WGS sequence"/>
</dbReference>
<reference evidence="4" key="1">
    <citation type="submission" date="2022-01" db="EMBL/GenBank/DDBJ databases">
        <title>Comparative genomics reveals a dynamic genome evolution in the ectomycorrhizal milk-cap (Lactarius) mushrooms.</title>
        <authorList>
            <consortium name="DOE Joint Genome Institute"/>
            <person name="Lebreton A."/>
            <person name="Tang N."/>
            <person name="Kuo A."/>
            <person name="LaButti K."/>
            <person name="Drula E."/>
            <person name="Barry K."/>
            <person name="Clum A."/>
            <person name="Lipzen A."/>
            <person name="Mousain D."/>
            <person name="Ng V."/>
            <person name="Wang R."/>
            <person name="Wang X."/>
            <person name="Dai Y."/>
            <person name="Henrissat B."/>
            <person name="Grigoriev I.V."/>
            <person name="Guerin-Laguette A."/>
            <person name="Yu F."/>
            <person name="Martin F.M."/>
        </authorList>
    </citation>
    <scope>NUCLEOTIDE SEQUENCE</scope>
    <source>
        <strain evidence="4">QP</strain>
    </source>
</reference>
<feature type="compositionally biased region" description="Polar residues" evidence="2">
    <location>
        <begin position="246"/>
        <end position="265"/>
    </location>
</feature>
<feature type="region of interest" description="Disordered" evidence="2">
    <location>
        <begin position="238"/>
        <end position="268"/>
    </location>
</feature>
<name>A0AAD4LLU8_9AGAM</name>
<feature type="domain" description="Anti-proliferative protein" evidence="3">
    <location>
        <begin position="121"/>
        <end position="227"/>
    </location>
</feature>
<evidence type="ECO:0000313" key="5">
    <source>
        <dbReference type="Proteomes" id="UP001201163"/>
    </source>
</evidence>
<dbReference type="PRINTS" id="PR00310">
    <property type="entry name" value="ANTIPRLFBTG1"/>
</dbReference>
<accession>A0AAD4LLU8</accession>
<dbReference type="AlphaFoldDB" id="A0AAD4LLU8"/>
<dbReference type="Gene3D" id="3.90.640.90">
    <property type="entry name" value="Anti-proliferative protein, N-terminal domain"/>
    <property type="match status" value="1"/>
</dbReference>
<dbReference type="InterPro" id="IPR036054">
    <property type="entry name" value="BTG-like_sf"/>
</dbReference>
<evidence type="ECO:0000256" key="1">
    <source>
        <dbReference type="ARBA" id="ARBA00007989"/>
    </source>
</evidence>
<feature type="compositionally biased region" description="Low complexity" evidence="2">
    <location>
        <begin position="349"/>
        <end position="364"/>
    </location>
</feature>
<evidence type="ECO:0000259" key="3">
    <source>
        <dbReference type="Pfam" id="PF07742"/>
    </source>
</evidence>
<dbReference type="PANTHER" id="PTHR22978">
    <property type="entry name" value="B-CELL TRANSLOCATION GENE"/>
    <property type="match status" value="1"/>
</dbReference>
<feature type="region of interest" description="Disordered" evidence="2">
    <location>
        <begin position="403"/>
        <end position="426"/>
    </location>
</feature>
<dbReference type="InterPro" id="IPR033332">
    <property type="entry name" value="BTG"/>
</dbReference>
<dbReference type="EMBL" id="JAKELL010000024">
    <property type="protein sequence ID" value="KAH8992052.1"/>
    <property type="molecule type" value="Genomic_DNA"/>
</dbReference>
<comment type="similarity">
    <text evidence="1">Belongs to the BTG family.</text>
</comment>
<dbReference type="SUPFAM" id="SSF160696">
    <property type="entry name" value="BTG domain-like"/>
    <property type="match status" value="1"/>
</dbReference>
<comment type="caution">
    <text evidence="4">The sequence shown here is derived from an EMBL/GenBank/DDBJ whole genome shotgun (WGS) entry which is preliminary data.</text>
</comment>